<evidence type="ECO:0000256" key="2">
    <source>
        <dbReference type="SAM" id="Phobius"/>
    </source>
</evidence>
<dbReference type="AlphaFoldDB" id="A0AAW9RZ40"/>
<dbReference type="GO" id="GO:0016020">
    <property type="term" value="C:membrane"/>
    <property type="evidence" value="ECO:0007669"/>
    <property type="project" value="InterPro"/>
</dbReference>
<comment type="caution">
    <text evidence="3">The sequence shown here is derived from an EMBL/GenBank/DDBJ whole genome shotgun (WGS) entry which is preliminary data.</text>
</comment>
<name>A0AAW9RZ40_9HYPH</name>
<keyword evidence="2" id="KW-1133">Transmembrane helix</keyword>
<feature type="region of interest" description="Disordered" evidence="1">
    <location>
        <begin position="153"/>
        <end position="190"/>
    </location>
</feature>
<evidence type="ECO:0000256" key="1">
    <source>
        <dbReference type="SAM" id="MobiDB-lite"/>
    </source>
</evidence>
<evidence type="ECO:0000313" key="3">
    <source>
        <dbReference type="EMBL" id="MEJ8574966.1"/>
    </source>
</evidence>
<feature type="transmembrane region" description="Helical" evidence="2">
    <location>
        <begin position="27"/>
        <end position="47"/>
    </location>
</feature>
<feature type="transmembrane region" description="Helical" evidence="2">
    <location>
        <begin position="67"/>
        <end position="88"/>
    </location>
</feature>
<keyword evidence="2" id="KW-0472">Membrane</keyword>
<keyword evidence="4" id="KW-1185">Reference proteome</keyword>
<feature type="compositionally biased region" description="Acidic residues" evidence="1">
    <location>
        <begin position="154"/>
        <end position="170"/>
    </location>
</feature>
<protein>
    <submittedName>
        <fullName evidence="3">FxsA family protein</fullName>
    </submittedName>
</protein>
<dbReference type="PANTHER" id="PTHR35335">
    <property type="entry name" value="UPF0716 PROTEIN FXSA"/>
    <property type="match status" value="1"/>
</dbReference>
<gene>
    <name evidence="3" type="ORF">V3328_26060</name>
</gene>
<evidence type="ECO:0000313" key="4">
    <source>
        <dbReference type="Proteomes" id="UP001378188"/>
    </source>
</evidence>
<proteinExistence type="predicted"/>
<keyword evidence="2" id="KW-0812">Transmembrane</keyword>
<reference evidence="3 4" key="1">
    <citation type="submission" date="2024-02" db="EMBL/GenBank/DDBJ databases">
        <title>Genome analysis and characterization of Microbaculum marinisediminis sp. nov., isolated from marine sediment.</title>
        <authorList>
            <person name="Du Z.-J."/>
            <person name="Ye Y.-Q."/>
            <person name="Zhang Z.-R."/>
            <person name="Yuan S.-M."/>
            <person name="Zhang X.-Y."/>
        </authorList>
    </citation>
    <scope>NUCLEOTIDE SEQUENCE [LARGE SCALE GENOMIC DNA]</scope>
    <source>
        <strain evidence="3 4">SDUM1044001</strain>
    </source>
</reference>
<accession>A0AAW9RZ40</accession>
<organism evidence="3 4">
    <name type="scientific">Microbaculum marinum</name>
    <dbReference type="NCBI Taxonomy" id="1764581"/>
    <lineage>
        <taxon>Bacteria</taxon>
        <taxon>Pseudomonadati</taxon>
        <taxon>Pseudomonadota</taxon>
        <taxon>Alphaproteobacteria</taxon>
        <taxon>Hyphomicrobiales</taxon>
        <taxon>Tepidamorphaceae</taxon>
        <taxon>Microbaculum</taxon>
    </lineage>
</organism>
<dbReference type="PANTHER" id="PTHR35335:SF1">
    <property type="entry name" value="UPF0716 PROTEIN FXSA"/>
    <property type="match status" value="1"/>
</dbReference>
<dbReference type="InterPro" id="IPR007313">
    <property type="entry name" value="FxsA"/>
</dbReference>
<sequence>MGLILFALFVGVPVAEIALFVLVGGEIGVLATIAIVILTAVAGAALVRHQGIETAMRARRDMESNRIPAGALTEGLAILVAGVLLLTPGFLTDAIGFALLVPPVRRSLIKWVGAWLAARVTVVDMASRGAGGPGRGYGGGNYRGGDYRGRDDVIEGEAVEIDPDAESDDEEARRSLSDRRNGGSSPWRPS</sequence>
<dbReference type="NCBIfam" id="NF008528">
    <property type="entry name" value="PRK11463.1-2"/>
    <property type="match status" value="1"/>
</dbReference>
<dbReference type="EMBL" id="JAZHOF010000015">
    <property type="protein sequence ID" value="MEJ8574966.1"/>
    <property type="molecule type" value="Genomic_DNA"/>
</dbReference>
<dbReference type="Proteomes" id="UP001378188">
    <property type="component" value="Unassembled WGS sequence"/>
</dbReference>
<dbReference type="RefSeq" id="WP_340332661.1">
    <property type="nucleotide sequence ID" value="NZ_JAZHOF010000015.1"/>
</dbReference>
<dbReference type="Pfam" id="PF04186">
    <property type="entry name" value="FxsA"/>
    <property type="match status" value="1"/>
</dbReference>
<feature type="compositionally biased region" description="Basic and acidic residues" evidence="1">
    <location>
        <begin position="171"/>
        <end position="181"/>
    </location>
</feature>